<sequence>MNQTIPNKTDTLIEMIAAMARLDFSQRVKTELSDDPMDVLAYGLNMLSEELEHKVDEKKRLEEINENLDRFSFTVAHDLKSPILASNGLIDFMQDEVNENGHIPSDSLKEYLGILKDANTQISKLINGILQYSRLENDRMEMSFISLSDLCWEVSKSYQSNDSVSIEYAHDLPKVFHNETALSQVFRNLITNSIKYSDKEFCKIQIEYREFDSHHQIAVIDNGPGLKDNEKKIISNLFENLRNASYESTGVGLAIVEKIVSKSGGRIWVEDIEPTGAKFVFTIPKTTI</sequence>
<evidence type="ECO:0000256" key="2">
    <source>
        <dbReference type="ARBA" id="ARBA00012438"/>
    </source>
</evidence>
<reference evidence="7 8" key="1">
    <citation type="journal article" date="2012" name="Stand. Genomic Sci.">
        <title>Genome sequence of the orange-pigmented seawater bacterium Owenweeksia hongkongensis type strain (UST20020801(T)).</title>
        <authorList>
            <person name="Riedel T."/>
            <person name="Held B."/>
            <person name="Nolan M."/>
            <person name="Lucas S."/>
            <person name="Lapidus A."/>
            <person name="Tice H."/>
            <person name="Del Rio T.G."/>
            <person name="Cheng J.F."/>
            <person name="Han C."/>
            <person name="Tapia R."/>
            <person name="Goodwin L.A."/>
            <person name="Pitluck S."/>
            <person name="Liolios K."/>
            <person name="Mavromatis K."/>
            <person name="Pagani I."/>
            <person name="Ivanova N."/>
            <person name="Mikhailova N."/>
            <person name="Pati A."/>
            <person name="Chen A."/>
            <person name="Palaniappan K."/>
            <person name="Rohde M."/>
            <person name="Tindall B.J."/>
            <person name="Detter J.C."/>
            <person name="Goker M."/>
            <person name="Woyke T."/>
            <person name="Bristow J."/>
            <person name="Eisen J.A."/>
            <person name="Markowitz V."/>
            <person name="Hugenholtz P."/>
            <person name="Klenk H.P."/>
            <person name="Kyrpides N.C."/>
        </authorList>
    </citation>
    <scope>NUCLEOTIDE SEQUENCE</scope>
    <source>
        <strain evidence="8">DSM 17368 / JCM 12287 / NRRL B-23963</strain>
    </source>
</reference>
<dbReference type="InterPro" id="IPR036890">
    <property type="entry name" value="HATPase_C_sf"/>
</dbReference>
<dbReference type="KEGG" id="oho:Oweho_0643"/>
<keyword evidence="3" id="KW-0597">Phosphoprotein</keyword>
<evidence type="ECO:0000313" key="8">
    <source>
        <dbReference type="Proteomes" id="UP000005631"/>
    </source>
</evidence>
<dbReference type="InterPro" id="IPR003594">
    <property type="entry name" value="HATPase_dom"/>
</dbReference>
<proteinExistence type="predicted"/>
<dbReference type="PANTHER" id="PTHR42878">
    <property type="entry name" value="TWO-COMPONENT HISTIDINE KINASE"/>
    <property type="match status" value="1"/>
</dbReference>
<accession>G8R0Y6</accession>
<dbReference type="SUPFAM" id="SSF55874">
    <property type="entry name" value="ATPase domain of HSP90 chaperone/DNA topoisomerase II/histidine kinase"/>
    <property type="match status" value="1"/>
</dbReference>
<feature type="domain" description="Histidine kinase" evidence="6">
    <location>
        <begin position="74"/>
        <end position="287"/>
    </location>
</feature>
<keyword evidence="4" id="KW-0808">Transferase</keyword>
<dbReference type="SUPFAM" id="SSF47384">
    <property type="entry name" value="Homodimeric domain of signal transducing histidine kinase"/>
    <property type="match status" value="1"/>
</dbReference>
<dbReference type="EMBL" id="CP003156">
    <property type="protein sequence ID" value="AEV31657.1"/>
    <property type="molecule type" value="Genomic_DNA"/>
</dbReference>
<dbReference type="InterPro" id="IPR036097">
    <property type="entry name" value="HisK_dim/P_sf"/>
</dbReference>
<dbReference type="HOGENOM" id="CLU_000445_89_1_10"/>
<dbReference type="InterPro" id="IPR003661">
    <property type="entry name" value="HisK_dim/P_dom"/>
</dbReference>
<dbReference type="GO" id="GO:0000156">
    <property type="term" value="F:phosphorelay response regulator activity"/>
    <property type="evidence" value="ECO:0007669"/>
    <property type="project" value="TreeGrafter"/>
</dbReference>
<comment type="catalytic activity">
    <reaction evidence="1">
        <text>ATP + protein L-histidine = ADP + protein N-phospho-L-histidine.</text>
        <dbReference type="EC" id="2.7.13.3"/>
    </reaction>
</comment>
<gene>
    <name evidence="7" type="ordered locus">Oweho_0643</name>
</gene>
<keyword evidence="8" id="KW-1185">Reference proteome</keyword>
<dbReference type="Gene3D" id="1.10.287.130">
    <property type="match status" value="1"/>
</dbReference>
<dbReference type="InterPro" id="IPR050351">
    <property type="entry name" value="BphY/WalK/GraS-like"/>
</dbReference>
<dbReference type="GO" id="GO:0000155">
    <property type="term" value="F:phosphorelay sensor kinase activity"/>
    <property type="evidence" value="ECO:0007669"/>
    <property type="project" value="InterPro"/>
</dbReference>
<dbReference type="SMART" id="SM00387">
    <property type="entry name" value="HATPase_c"/>
    <property type="match status" value="1"/>
</dbReference>
<dbReference type="InterPro" id="IPR004358">
    <property type="entry name" value="Sig_transdc_His_kin-like_C"/>
</dbReference>
<evidence type="ECO:0000259" key="6">
    <source>
        <dbReference type="PROSITE" id="PS50109"/>
    </source>
</evidence>
<dbReference type="Pfam" id="PF00512">
    <property type="entry name" value="HisKA"/>
    <property type="match status" value="1"/>
</dbReference>
<dbReference type="Pfam" id="PF02518">
    <property type="entry name" value="HATPase_c"/>
    <property type="match status" value="1"/>
</dbReference>
<dbReference type="RefSeq" id="WP_014201018.1">
    <property type="nucleotide sequence ID" value="NC_016599.1"/>
</dbReference>
<protein>
    <recommendedName>
        <fullName evidence="2">histidine kinase</fullName>
        <ecNumber evidence="2">2.7.13.3</ecNumber>
    </recommendedName>
</protein>
<dbReference type="PRINTS" id="PR00344">
    <property type="entry name" value="BCTRLSENSOR"/>
</dbReference>
<dbReference type="SMART" id="SM00388">
    <property type="entry name" value="HisKA"/>
    <property type="match status" value="1"/>
</dbReference>
<evidence type="ECO:0000256" key="4">
    <source>
        <dbReference type="ARBA" id="ARBA00022679"/>
    </source>
</evidence>
<dbReference type="Gene3D" id="3.30.565.10">
    <property type="entry name" value="Histidine kinase-like ATPase, C-terminal domain"/>
    <property type="match status" value="1"/>
</dbReference>
<name>G8R0Y6_OWEHD</name>
<keyword evidence="5 7" id="KW-0418">Kinase</keyword>
<dbReference type="eggNOG" id="COG4251">
    <property type="taxonomic scope" value="Bacteria"/>
</dbReference>
<dbReference type="GO" id="GO:0007234">
    <property type="term" value="P:osmosensory signaling via phosphorelay pathway"/>
    <property type="evidence" value="ECO:0007669"/>
    <property type="project" value="TreeGrafter"/>
</dbReference>
<evidence type="ECO:0000256" key="3">
    <source>
        <dbReference type="ARBA" id="ARBA00022553"/>
    </source>
</evidence>
<evidence type="ECO:0000256" key="5">
    <source>
        <dbReference type="ARBA" id="ARBA00022777"/>
    </source>
</evidence>
<evidence type="ECO:0000256" key="1">
    <source>
        <dbReference type="ARBA" id="ARBA00000085"/>
    </source>
</evidence>
<dbReference type="InterPro" id="IPR005467">
    <property type="entry name" value="His_kinase_dom"/>
</dbReference>
<evidence type="ECO:0000313" key="7">
    <source>
        <dbReference type="EMBL" id="AEV31657.1"/>
    </source>
</evidence>
<dbReference type="STRING" id="926562.Oweho_0643"/>
<organism evidence="7 8">
    <name type="scientific">Owenweeksia hongkongensis (strain DSM 17368 / CIP 108786 / JCM 12287 / NRRL B-23963 / UST20020801)</name>
    <dbReference type="NCBI Taxonomy" id="926562"/>
    <lineage>
        <taxon>Bacteria</taxon>
        <taxon>Pseudomonadati</taxon>
        <taxon>Bacteroidota</taxon>
        <taxon>Flavobacteriia</taxon>
        <taxon>Flavobacteriales</taxon>
        <taxon>Owenweeksiaceae</taxon>
        <taxon>Owenweeksia</taxon>
    </lineage>
</organism>
<dbReference type="Proteomes" id="UP000005631">
    <property type="component" value="Chromosome"/>
</dbReference>
<dbReference type="PANTHER" id="PTHR42878:SF15">
    <property type="entry name" value="BACTERIOPHYTOCHROME"/>
    <property type="match status" value="1"/>
</dbReference>
<dbReference type="CDD" id="cd00082">
    <property type="entry name" value="HisKA"/>
    <property type="match status" value="1"/>
</dbReference>
<dbReference type="AlphaFoldDB" id="G8R0Y6"/>
<dbReference type="PROSITE" id="PS50109">
    <property type="entry name" value="HIS_KIN"/>
    <property type="match status" value="1"/>
</dbReference>
<dbReference type="EC" id="2.7.13.3" evidence="2"/>
<dbReference type="GO" id="GO:0030295">
    <property type="term" value="F:protein kinase activator activity"/>
    <property type="evidence" value="ECO:0007669"/>
    <property type="project" value="TreeGrafter"/>
</dbReference>